<gene>
    <name evidence="8" type="ordered locus">Kfla_5840</name>
</gene>
<dbReference type="Pfam" id="PF00392">
    <property type="entry name" value="GntR"/>
    <property type="match status" value="1"/>
</dbReference>
<name>D2PQE2_KRIFD</name>
<evidence type="ECO:0000313" key="8">
    <source>
        <dbReference type="EMBL" id="ADB34844.1"/>
    </source>
</evidence>
<dbReference type="Gene3D" id="1.10.357.10">
    <property type="entry name" value="Tetracycline Repressor, domain 2"/>
    <property type="match status" value="1"/>
</dbReference>
<dbReference type="GO" id="GO:0003677">
    <property type="term" value="F:DNA binding"/>
    <property type="evidence" value="ECO:0007669"/>
    <property type="project" value="UniProtKB-UniRule"/>
</dbReference>
<evidence type="ECO:0000256" key="1">
    <source>
        <dbReference type="ARBA" id="ARBA00022491"/>
    </source>
</evidence>
<dbReference type="InterPro" id="IPR000524">
    <property type="entry name" value="Tscrpt_reg_HTH_GntR"/>
</dbReference>
<dbReference type="InterPro" id="IPR001647">
    <property type="entry name" value="HTH_TetR"/>
</dbReference>
<keyword evidence="1" id="KW-0678">Repressor</keyword>
<evidence type="ECO:0000256" key="3">
    <source>
        <dbReference type="ARBA" id="ARBA00023125"/>
    </source>
</evidence>
<dbReference type="CDD" id="cd07377">
    <property type="entry name" value="WHTH_GntR"/>
    <property type="match status" value="1"/>
</dbReference>
<dbReference type="Gene3D" id="1.10.10.60">
    <property type="entry name" value="Homeodomain-like"/>
    <property type="match status" value="1"/>
</dbReference>
<organism evidence="8 9">
    <name type="scientific">Kribbella flavida (strain DSM 17836 / JCM 10339 / NBRC 14399)</name>
    <dbReference type="NCBI Taxonomy" id="479435"/>
    <lineage>
        <taxon>Bacteria</taxon>
        <taxon>Bacillati</taxon>
        <taxon>Actinomycetota</taxon>
        <taxon>Actinomycetes</taxon>
        <taxon>Propionibacteriales</taxon>
        <taxon>Kribbellaceae</taxon>
        <taxon>Kribbella</taxon>
    </lineage>
</organism>
<dbReference type="Proteomes" id="UP000007967">
    <property type="component" value="Chromosome"/>
</dbReference>
<dbReference type="InterPro" id="IPR036390">
    <property type="entry name" value="WH_DNA-bd_sf"/>
</dbReference>
<dbReference type="eggNOG" id="COG2188">
    <property type="taxonomic scope" value="Bacteria"/>
</dbReference>
<dbReference type="SUPFAM" id="SSF46785">
    <property type="entry name" value="Winged helix' DNA-binding domain"/>
    <property type="match status" value="1"/>
</dbReference>
<dbReference type="InterPro" id="IPR003012">
    <property type="entry name" value="Tet_transcr_reg_TetR"/>
</dbReference>
<dbReference type="PANTHER" id="PTHR44846:SF17">
    <property type="entry name" value="GNTR-FAMILY TRANSCRIPTIONAL REGULATOR"/>
    <property type="match status" value="1"/>
</dbReference>
<keyword evidence="3 5" id="KW-0238">DNA-binding</keyword>
<sequence>MPAPYQRIAATIRHRISTGDLRQGDRVPSTRELMRAYGVAMATATKALTTLQQEGLVHSRPGVGTVVGPPRRTPARTSEVVSVLSREDVVRTAITLADTEGLAALSMRRIAGELGVSTMGLYRHVGGKDALVLQMVDTAIGDFPLPPGPPAGWREGIETAARLQWAAYRRHLWLPGAITVGRPQLVPNLLSHGDAVLRSLTDLEPSKALYVSISVFGYVRGVALNLESEALAEQDTGLTADEWADEQVDRLAALTGELPGFKALGVPEGFAFDFDLDTLFESGLELLLDGLAVQLERARTPLR</sequence>
<evidence type="ECO:0000259" key="7">
    <source>
        <dbReference type="PROSITE" id="PS50977"/>
    </source>
</evidence>
<dbReference type="GO" id="GO:0003700">
    <property type="term" value="F:DNA-binding transcription factor activity"/>
    <property type="evidence" value="ECO:0007669"/>
    <property type="project" value="InterPro"/>
</dbReference>
<keyword evidence="4" id="KW-0804">Transcription</keyword>
<dbReference type="AlphaFoldDB" id="D2PQE2"/>
<accession>D2PQE2</accession>
<dbReference type="EMBL" id="CP001736">
    <property type="protein sequence ID" value="ADB34844.1"/>
    <property type="molecule type" value="Genomic_DNA"/>
</dbReference>
<evidence type="ECO:0000256" key="2">
    <source>
        <dbReference type="ARBA" id="ARBA00023015"/>
    </source>
</evidence>
<dbReference type="HOGENOM" id="CLU_069543_0_0_11"/>
<reference evidence="9" key="1">
    <citation type="submission" date="2009-09" db="EMBL/GenBank/DDBJ databases">
        <title>The complete genome of Kribbella flavida DSM 17836.</title>
        <authorList>
            <consortium name="US DOE Joint Genome Institute (JGI-PGF)"/>
            <person name="Lucas S."/>
            <person name="Copeland A."/>
            <person name="Lapidus A."/>
            <person name="Glavina del Rio T."/>
            <person name="Dalin E."/>
            <person name="Tice H."/>
            <person name="Bruce D."/>
            <person name="Goodwin L."/>
            <person name="Pitluck S."/>
            <person name="Kyrpides N."/>
            <person name="Mavromatis K."/>
            <person name="Ivanova N."/>
            <person name="Saunders E."/>
            <person name="Brettin T."/>
            <person name="Detter J.C."/>
            <person name="Han C."/>
            <person name="Larimer F."/>
            <person name="Land M."/>
            <person name="Hauser L."/>
            <person name="Markowitz V."/>
            <person name="Cheng J.-F."/>
            <person name="Hugenholtz P."/>
            <person name="Woyke T."/>
            <person name="Wu D."/>
            <person name="Pukall R."/>
            <person name="Klenk H.-P."/>
            <person name="Eisen J.A."/>
        </authorList>
    </citation>
    <scope>NUCLEOTIDE SEQUENCE [LARGE SCALE GENOMIC DNA]</scope>
    <source>
        <strain evidence="9">DSM 17836 / JCM 10339 / NBRC 14399</strain>
    </source>
</reference>
<proteinExistence type="predicted"/>
<dbReference type="OrthoDB" id="2570341at2"/>
<dbReference type="SMART" id="SM00345">
    <property type="entry name" value="HTH_GNTR"/>
    <property type="match status" value="1"/>
</dbReference>
<keyword evidence="9" id="KW-1185">Reference proteome</keyword>
<dbReference type="InterPro" id="IPR009057">
    <property type="entry name" value="Homeodomain-like_sf"/>
</dbReference>
<dbReference type="GO" id="GO:0045892">
    <property type="term" value="P:negative regulation of DNA-templated transcription"/>
    <property type="evidence" value="ECO:0007669"/>
    <property type="project" value="InterPro"/>
</dbReference>
<dbReference type="GO" id="GO:0046677">
    <property type="term" value="P:response to antibiotic"/>
    <property type="evidence" value="ECO:0007669"/>
    <property type="project" value="InterPro"/>
</dbReference>
<dbReference type="PRINTS" id="PR00400">
    <property type="entry name" value="TETREPRESSOR"/>
</dbReference>
<evidence type="ECO:0000313" key="9">
    <source>
        <dbReference type="Proteomes" id="UP000007967"/>
    </source>
</evidence>
<dbReference type="InterPro" id="IPR036388">
    <property type="entry name" value="WH-like_DNA-bd_sf"/>
</dbReference>
<dbReference type="InterPro" id="IPR036271">
    <property type="entry name" value="Tet_transcr_reg_TetR-rel_C_sf"/>
</dbReference>
<dbReference type="SUPFAM" id="SSF48498">
    <property type="entry name" value="Tetracyclin repressor-like, C-terminal domain"/>
    <property type="match status" value="1"/>
</dbReference>
<dbReference type="InterPro" id="IPR004111">
    <property type="entry name" value="Repressor_TetR_C"/>
</dbReference>
<dbReference type="SUPFAM" id="SSF46689">
    <property type="entry name" value="Homeodomain-like"/>
    <property type="match status" value="1"/>
</dbReference>
<dbReference type="Pfam" id="PF00440">
    <property type="entry name" value="TetR_N"/>
    <property type="match status" value="1"/>
</dbReference>
<keyword evidence="2" id="KW-0805">Transcription regulation</keyword>
<feature type="domain" description="HTH tetR-type" evidence="7">
    <location>
        <begin position="83"/>
        <end position="143"/>
    </location>
</feature>
<evidence type="ECO:0000259" key="6">
    <source>
        <dbReference type="PROSITE" id="PS50949"/>
    </source>
</evidence>
<dbReference type="Pfam" id="PF02909">
    <property type="entry name" value="TetR_C_1"/>
    <property type="match status" value="1"/>
</dbReference>
<dbReference type="RefSeq" id="WP_012923398.1">
    <property type="nucleotide sequence ID" value="NC_013729.1"/>
</dbReference>
<dbReference type="PROSITE" id="PS50949">
    <property type="entry name" value="HTH_GNTR"/>
    <property type="match status" value="1"/>
</dbReference>
<evidence type="ECO:0000256" key="5">
    <source>
        <dbReference type="PROSITE-ProRule" id="PRU00335"/>
    </source>
</evidence>
<evidence type="ECO:0000256" key="4">
    <source>
        <dbReference type="ARBA" id="ARBA00023163"/>
    </source>
</evidence>
<protein>
    <submittedName>
        <fullName evidence="8">Transcriptional regulator, GntR family</fullName>
    </submittedName>
</protein>
<dbReference type="PROSITE" id="PS50977">
    <property type="entry name" value="HTH_TETR_2"/>
    <property type="match status" value="1"/>
</dbReference>
<feature type="domain" description="HTH gntR-type" evidence="6">
    <location>
        <begin position="2"/>
        <end position="70"/>
    </location>
</feature>
<dbReference type="PANTHER" id="PTHR44846">
    <property type="entry name" value="MANNOSYL-D-GLYCERATE TRANSPORT/METABOLISM SYSTEM REPRESSOR MNGR-RELATED"/>
    <property type="match status" value="1"/>
</dbReference>
<feature type="DNA-binding region" description="H-T-H motif" evidence="5">
    <location>
        <begin position="106"/>
        <end position="125"/>
    </location>
</feature>
<dbReference type="InterPro" id="IPR050679">
    <property type="entry name" value="Bact_HTH_transcr_reg"/>
</dbReference>
<dbReference type="STRING" id="479435.Kfla_5840"/>
<dbReference type="KEGG" id="kfl:Kfla_5840"/>
<reference evidence="8 9" key="2">
    <citation type="journal article" date="2010" name="Stand. Genomic Sci.">
        <title>Complete genome sequence of Kribbella flavida type strain (IFO 14399).</title>
        <authorList>
            <person name="Pukall R."/>
            <person name="Lapidus A."/>
            <person name="Glavina Del Rio T."/>
            <person name="Copeland A."/>
            <person name="Tice H."/>
            <person name="Cheng J.-F."/>
            <person name="Lucas S."/>
            <person name="Chen F."/>
            <person name="Nolan M."/>
            <person name="LaButti K."/>
            <person name="Pati A."/>
            <person name="Ivanova N."/>
            <person name="Mavrommatis K."/>
            <person name="Mikhailova N."/>
            <person name="Pitluck S."/>
            <person name="Bruce D."/>
            <person name="Goodwin L."/>
            <person name="Land M."/>
            <person name="Hauser L."/>
            <person name="Chang Y.-J."/>
            <person name="Jeffries C.D."/>
            <person name="Chen A."/>
            <person name="Palaniappan K."/>
            <person name="Chain P."/>
            <person name="Rohde M."/>
            <person name="Goeker M."/>
            <person name="Bristow J."/>
            <person name="Eisen J.A."/>
            <person name="Markowitz V."/>
            <person name="Hugenholtz P."/>
            <person name="Kyrpides N.C."/>
            <person name="Klenk H.-P."/>
            <person name="Brettin T."/>
        </authorList>
    </citation>
    <scope>NUCLEOTIDE SEQUENCE [LARGE SCALE GENOMIC DNA]</scope>
    <source>
        <strain evidence="9">DSM 17836 / JCM 10339 / NBRC 14399</strain>
    </source>
</reference>
<dbReference type="Gene3D" id="1.10.10.10">
    <property type="entry name" value="Winged helix-like DNA-binding domain superfamily/Winged helix DNA-binding domain"/>
    <property type="match status" value="1"/>
</dbReference>